<dbReference type="PANTHER" id="PTHR38342">
    <property type="entry name" value="SLR5037 PROTEIN"/>
    <property type="match status" value="1"/>
</dbReference>
<dbReference type="Pfam" id="PF03625">
    <property type="entry name" value="DUF302"/>
    <property type="match status" value="1"/>
</dbReference>
<dbReference type="SUPFAM" id="SSF103247">
    <property type="entry name" value="TT1751-like"/>
    <property type="match status" value="1"/>
</dbReference>
<dbReference type="CDD" id="cd14797">
    <property type="entry name" value="DUF302"/>
    <property type="match status" value="1"/>
</dbReference>
<name>A0ABV4Q6H1_9ACTN</name>
<evidence type="ECO:0000313" key="3">
    <source>
        <dbReference type="Proteomes" id="UP001569963"/>
    </source>
</evidence>
<reference evidence="2 3" key="1">
    <citation type="submission" date="2023-11" db="EMBL/GenBank/DDBJ databases">
        <title>Actinomadura monticuli sp. nov., isolated from volcanic ash.</title>
        <authorList>
            <person name="Lee S.D."/>
            <person name="Yang H."/>
            <person name="Kim I.S."/>
        </authorList>
    </citation>
    <scope>NUCLEOTIDE SEQUENCE [LARGE SCALE GENOMIC DNA]</scope>
    <source>
        <strain evidence="2 3">DLS-62</strain>
    </source>
</reference>
<dbReference type="InterPro" id="IPR005180">
    <property type="entry name" value="DUF302"/>
</dbReference>
<dbReference type="RefSeq" id="WP_371947582.1">
    <property type="nucleotide sequence ID" value="NZ_JAXCEI010000002.1"/>
</dbReference>
<dbReference type="InterPro" id="IPR035923">
    <property type="entry name" value="TT1751-like_sf"/>
</dbReference>
<feature type="domain" description="DUF302" evidence="1">
    <location>
        <begin position="38"/>
        <end position="100"/>
    </location>
</feature>
<keyword evidence="3" id="KW-1185">Reference proteome</keyword>
<comment type="caution">
    <text evidence="2">The sequence shown here is derived from an EMBL/GenBank/DDBJ whole genome shotgun (WGS) entry which is preliminary data.</text>
</comment>
<gene>
    <name evidence="2" type="ORF">SM611_04805</name>
</gene>
<dbReference type="EMBL" id="JAXCEI010000002">
    <property type="protein sequence ID" value="MFA1538242.1"/>
    <property type="molecule type" value="Genomic_DNA"/>
</dbReference>
<dbReference type="Proteomes" id="UP001569963">
    <property type="component" value="Unassembled WGS sequence"/>
</dbReference>
<sequence>MEERAGLRTVASDRPAGETVDRLESAISEAGFGIFARVDHAAEAAKVGMRLPPTVLVMFGNPRVGTHLMQDRQSTGIDLPTKVLVWEDEDGRAWLTYNDPAWIAERHELRTAHEDTGKAVAGIEASLTAIVRQAGGGSPST</sequence>
<accession>A0ABV4Q6H1</accession>
<organism evidence="2 3">
    <name type="scientific">Actinomadura monticuli</name>
    <dbReference type="NCBI Taxonomy" id="3097367"/>
    <lineage>
        <taxon>Bacteria</taxon>
        <taxon>Bacillati</taxon>
        <taxon>Actinomycetota</taxon>
        <taxon>Actinomycetes</taxon>
        <taxon>Streptosporangiales</taxon>
        <taxon>Thermomonosporaceae</taxon>
        <taxon>Actinomadura</taxon>
    </lineage>
</organism>
<dbReference type="PANTHER" id="PTHR38342:SF2">
    <property type="entry name" value="INNER MEMBRANE OR EXPORTED"/>
    <property type="match status" value="1"/>
</dbReference>
<proteinExistence type="predicted"/>
<evidence type="ECO:0000313" key="2">
    <source>
        <dbReference type="EMBL" id="MFA1538242.1"/>
    </source>
</evidence>
<dbReference type="Gene3D" id="3.30.310.70">
    <property type="entry name" value="TT1751-like domain"/>
    <property type="match status" value="1"/>
</dbReference>
<evidence type="ECO:0000259" key="1">
    <source>
        <dbReference type="Pfam" id="PF03625"/>
    </source>
</evidence>
<protein>
    <submittedName>
        <fullName evidence="2">DUF302 domain-containing protein</fullName>
    </submittedName>
</protein>